<dbReference type="PANTHER" id="PTHR45625">
    <property type="entry name" value="PEPTIDYL-PROLYL CIS-TRANS ISOMERASE-RELATED"/>
    <property type="match status" value="1"/>
</dbReference>
<comment type="similarity">
    <text evidence="1">Belongs to the cyclophilin-type PPIase family.</text>
</comment>
<dbReference type="EMBL" id="CP023344">
    <property type="protein sequence ID" value="ATC66075.1"/>
    <property type="molecule type" value="Genomic_DNA"/>
</dbReference>
<dbReference type="InterPro" id="IPR020892">
    <property type="entry name" value="Cyclophilin-type_PPIase_CS"/>
</dbReference>
<dbReference type="PANTHER" id="PTHR45625:SF4">
    <property type="entry name" value="PEPTIDYLPROLYL ISOMERASE DOMAIN AND WD REPEAT-CONTAINING PROTEIN 1"/>
    <property type="match status" value="1"/>
</dbReference>
<dbReference type="InterPro" id="IPR044666">
    <property type="entry name" value="Cyclophilin_A-like"/>
</dbReference>
<sequence>MAWLCACGVVARADDAAGAGLPAGLYADITTPRGVITTELFFKKTPLAVMSFVGLAEGVFGPQKGRPFFDGLIFHRVVPGFVVQGGDPLGRGEGGPGYTFPDEFVPGLSHDAAGVLSMANTGPDSNGSQFFLTLEPVVRLDYLHTVFGRVVSGVEALPTIQPGDAMEVRIRRVGTEAEGFRADPDVFAALSAKALEARAGREGAEPRVFFDDPGHLLPAEPPRARAFNFKLAAFERVTGRKVFFRLLDKAPAGTEGRKLGAYVKEQAGQLGLAADGVLVVYVAERDEWKIWIGDALLPVIMGRQGTVDEFMRAGALHEVKEALLAKAKKRLAAPGDAAEAPGQRLKLACDDVLAELIAVLSPKRE</sequence>
<dbReference type="PRINTS" id="PR00153">
    <property type="entry name" value="CSAPPISMRASE"/>
</dbReference>
<dbReference type="CDD" id="cd00317">
    <property type="entry name" value="cyclophilin"/>
    <property type="match status" value="1"/>
</dbReference>
<evidence type="ECO:0000256" key="1">
    <source>
        <dbReference type="ARBA" id="ARBA00007365"/>
    </source>
</evidence>
<evidence type="ECO:0000313" key="7">
    <source>
        <dbReference type="Proteomes" id="UP000217265"/>
    </source>
</evidence>
<name>A0A290QBK0_9BACT</name>
<gene>
    <name evidence="6" type="ORF">CMV30_09530</name>
</gene>
<keyword evidence="7" id="KW-1185">Reference proteome</keyword>
<dbReference type="Proteomes" id="UP000217265">
    <property type="component" value="Chromosome"/>
</dbReference>
<dbReference type="Pfam" id="PF00160">
    <property type="entry name" value="Pro_isomerase"/>
    <property type="match status" value="1"/>
</dbReference>
<dbReference type="GO" id="GO:0006457">
    <property type="term" value="P:protein folding"/>
    <property type="evidence" value="ECO:0007669"/>
    <property type="project" value="InterPro"/>
</dbReference>
<keyword evidence="3" id="KW-0697">Rotamase</keyword>
<evidence type="ECO:0000259" key="5">
    <source>
        <dbReference type="PROSITE" id="PS50072"/>
    </source>
</evidence>
<evidence type="ECO:0000256" key="4">
    <source>
        <dbReference type="ARBA" id="ARBA00023235"/>
    </source>
</evidence>
<proteinExistence type="inferred from homology"/>
<dbReference type="EC" id="5.2.1.8" evidence="2"/>
<dbReference type="KEGG" id="vbh:CMV30_09530"/>
<dbReference type="PROSITE" id="PS00170">
    <property type="entry name" value="CSA_PPIASE_1"/>
    <property type="match status" value="1"/>
</dbReference>
<organism evidence="6 7">
    <name type="scientific">Nibricoccus aquaticus</name>
    <dbReference type="NCBI Taxonomy" id="2576891"/>
    <lineage>
        <taxon>Bacteria</taxon>
        <taxon>Pseudomonadati</taxon>
        <taxon>Verrucomicrobiota</taxon>
        <taxon>Opitutia</taxon>
        <taxon>Opitutales</taxon>
        <taxon>Opitutaceae</taxon>
        <taxon>Nibricoccus</taxon>
    </lineage>
</organism>
<protein>
    <recommendedName>
        <fullName evidence="2">peptidylprolyl isomerase</fullName>
        <ecNumber evidence="2">5.2.1.8</ecNumber>
    </recommendedName>
</protein>
<evidence type="ECO:0000313" key="6">
    <source>
        <dbReference type="EMBL" id="ATC66075.1"/>
    </source>
</evidence>
<dbReference type="InterPro" id="IPR029000">
    <property type="entry name" value="Cyclophilin-like_dom_sf"/>
</dbReference>
<dbReference type="SUPFAM" id="SSF50891">
    <property type="entry name" value="Cyclophilin-like"/>
    <property type="match status" value="1"/>
</dbReference>
<keyword evidence="4" id="KW-0413">Isomerase</keyword>
<reference evidence="6 7" key="1">
    <citation type="submission" date="2017-09" db="EMBL/GenBank/DDBJ databases">
        <title>Complete genome sequence of Verrucomicrobial strain HZ-65, isolated from freshwater.</title>
        <authorList>
            <person name="Choi A."/>
        </authorList>
    </citation>
    <scope>NUCLEOTIDE SEQUENCE [LARGE SCALE GENOMIC DNA]</scope>
    <source>
        <strain evidence="6 7">HZ-65</strain>
    </source>
</reference>
<dbReference type="GO" id="GO:0003755">
    <property type="term" value="F:peptidyl-prolyl cis-trans isomerase activity"/>
    <property type="evidence" value="ECO:0007669"/>
    <property type="project" value="UniProtKB-KW"/>
</dbReference>
<dbReference type="Gene3D" id="2.40.100.10">
    <property type="entry name" value="Cyclophilin-like"/>
    <property type="match status" value="1"/>
</dbReference>
<evidence type="ECO:0000256" key="3">
    <source>
        <dbReference type="ARBA" id="ARBA00023110"/>
    </source>
</evidence>
<dbReference type="PROSITE" id="PS50072">
    <property type="entry name" value="CSA_PPIASE_2"/>
    <property type="match status" value="1"/>
</dbReference>
<evidence type="ECO:0000256" key="2">
    <source>
        <dbReference type="ARBA" id="ARBA00013194"/>
    </source>
</evidence>
<accession>A0A290QBK0</accession>
<dbReference type="AlphaFoldDB" id="A0A290QBK0"/>
<feature type="domain" description="PPIase cyclophilin-type" evidence="5">
    <location>
        <begin position="31"/>
        <end position="161"/>
    </location>
</feature>
<dbReference type="InterPro" id="IPR002130">
    <property type="entry name" value="Cyclophilin-type_PPIase_dom"/>
</dbReference>